<evidence type="ECO:0000313" key="2">
    <source>
        <dbReference type="EMBL" id="CAB3625815.1"/>
    </source>
</evidence>
<dbReference type="SUPFAM" id="SSF54593">
    <property type="entry name" value="Glyoxalase/Bleomycin resistance protein/Dihydroxybiphenyl dioxygenase"/>
    <property type="match status" value="1"/>
</dbReference>
<dbReference type="InterPro" id="IPR028973">
    <property type="entry name" value="PhnB-like"/>
</dbReference>
<dbReference type="Gene3D" id="3.10.180.10">
    <property type="entry name" value="2,3-Dihydroxybiphenyl 1,2-Dioxygenase, domain 1"/>
    <property type="match status" value="1"/>
</dbReference>
<reference evidence="2 3" key="1">
    <citation type="submission" date="2020-04" db="EMBL/GenBank/DDBJ databases">
        <authorList>
            <person name="De Canck E."/>
        </authorList>
    </citation>
    <scope>NUCLEOTIDE SEQUENCE [LARGE SCALE GENOMIC DNA]</scope>
    <source>
        <strain evidence="2 3">LMG 3431</strain>
    </source>
</reference>
<keyword evidence="3" id="KW-1185">Reference proteome</keyword>
<gene>
    <name evidence="2" type="ORF">LMG3431_00214</name>
</gene>
<name>A0A6S6YPQ5_9BURK</name>
<dbReference type="PANTHER" id="PTHR33990">
    <property type="entry name" value="PROTEIN YJDN-RELATED"/>
    <property type="match status" value="1"/>
</dbReference>
<feature type="domain" description="Glyoxalase/fosfomycin resistance/dioxygenase" evidence="1">
    <location>
        <begin position="8"/>
        <end position="135"/>
    </location>
</feature>
<dbReference type="AlphaFoldDB" id="A0A6S6YPQ5"/>
<sequence>MPHLSAYLSFDGNCADAMHFYQRVLGGRIEALVRYAEAPADAAMPTLSDEEAARVMYARLALDEQTLMGSDATTGHPYLGKKGVALSLAYPTVSDAQRVFEQLAADGGTVTMPLQKTFWAEAYGALIDRFETRWMVSGGRLLQ</sequence>
<accession>A0A6S6YPQ5</accession>
<dbReference type="InterPro" id="IPR004360">
    <property type="entry name" value="Glyas_Fos-R_dOase_dom"/>
</dbReference>
<organism evidence="2 3">
    <name type="scientific">Achromobacter pestifer</name>
    <dbReference type="NCBI Taxonomy" id="1353889"/>
    <lineage>
        <taxon>Bacteria</taxon>
        <taxon>Pseudomonadati</taxon>
        <taxon>Pseudomonadota</taxon>
        <taxon>Betaproteobacteria</taxon>
        <taxon>Burkholderiales</taxon>
        <taxon>Alcaligenaceae</taxon>
        <taxon>Achromobacter</taxon>
    </lineage>
</organism>
<protein>
    <recommendedName>
        <fullName evidence="1">Glyoxalase/fosfomycin resistance/dioxygenase domain-containing protein</fullName>
    </recommendedName>
</protein>
<dbReference type="Proteomes" id="UP000494108">
    <property type="component" value="Unassembled WGS sequence"/>
</dbReference>
<dbReference type="Pfam" id="PF00903">
    <property type="entry name" value="Glyoxalase"/>
    <property type="match status" value="1"/>
</dbReference>
<dbReference type="CDD" id="cd06588">
    <property type="entry name" value="PhnB_like"/>
    <property type="match status" value="1"/>
</dbReference>
<evidence type="ECO:0000259" key="1">
    <source>
        <dbReference type="Pfam" id="PF00903"/>
    </source>
</evidence>
<dbReference type="PANTHER" id="PTHR33990:SF1">
    <property type="entry name" value="PROTEIN YJDN"/>
    <property type="match status" value="1"/>
</dbReference>
<proteinExistence type="predicted"/>
<dbReference type="InterPro" id="IPR029068">
    <property type="entry name" value="Glyas_Bleomycin-R_OHBP_Dase"/>
</dbReference>
<dbReference type="EMBL" id="CADIJX010000001">
    <property type="protein sequence ID" value="CAB3625815.1"/>
    <property type="molecule type" value="Genomic_DNA"/>
</dbReference>
<dbReference type="RefSeq" id="WP_175172575.1">
    <property type="nucleotide sequence ID" value="NZ_CADIJX010000001.1"/>
</dbReference>
<evidence type="ECO:0000313" key="3">
    <source>
        <dbReference type="Proteomes" id="UP000494108"/>
    </source>
</evidence>